<dbReference type="AlphaFoldDB" id="A0A4Y2AWP6"/>
<evidence type="ECO:0000313" key="3">
    <source>
        <dbReference type="Proteomes" id="UP000499080"/>
    </source>
</evidence>
<reference evidence="2 3" key="1">
    <citation type="journal article" date="2019" name="Sci. Rep.">
        <title>Orb-weaving spider Araneus ventricosus genome elucidates the spidroin gene catalogue.</title>
        <authorList>
            <person name="Kono N."/>
            <person name="Nakamura H."/>
            <person name="Ohtoshi R."/>
            <person name="Moran D.A.P."/>
            <person name="Shinohara A."/>
            <person name="Yoshida Y."/>
            <person name="Fujiwara M."/>
            <person name="Mori M."/>
            <person name="Tomita M."/>
            <person name="Arakawa K."/>
        </authorList>
    </citation>
    <scope>NUCLEOTIDE SEQUENCE [LARGE SCALE GENOMIC DNA]</scope>
</reference>
<keyword evidence="3" id="KW-1185">Reference proteome</keyword>
<feature type="region of interest" description="Disordered" evidence="1">
    <location>
        <begin position="40"/>
        <end position="73"/>
    </location>
</feature>
<dbReference type="Proteomes" id="UP000499080">
    <property type="component" value="Unassembled WGS sequence"/>
</dbReference>
<sequence>MLIPRLIVKGGRARQPPKEDMWRANELMVLSCDRHSVALRPTRSEKGRLMSPTTQGRQRVMHEERTRGPSLIKGSLAKFKTPAICSN</sequence>
<accession>A0A4Y2AWP6</accession>
<gene>
    <name evidence="2" type="ORF">AVEN_100843_1</name>
</gene>
<organism evidence="2 3">
    <name type="scientific">Araneus ventricosus</name>
    <name type="common">Orbweaver spider</name>
    <name type="synonym">Epeira ventricosa</name>
    <dbReference type="NCBI Taxonomy" id="182803"/>
    <lineage>
        <taxon>Eukaryota</taxon>
        <taxon>Metazoa</taxon>
        <taxon>Ecdysozoa</taxon>
        <taxon>Arthropoda</taxon>
        <taxon>Chelicerata</taxon>
        <taxon>Arachnida</taxon>
        <taxon>Araneae</taxon>
        <taxon>Araneomorphae</taxon>
        <taxon>Entelegynae</taxon>
        <taxon>Araneoidea</taxon>
        <taxon>Araneidae</taxon>
        <taxon>Araneus</taxon>
    </lineage>
</organism>
<protein>
    <submittedName>
        <fullName evidence="2">Uncharacterized protein</fullName>
    </submittedName>
</protein>
<comment type="caution">
    <text evidence="2">The sequence shown here is derived from an EMBL/GenBank/DDBJ whole genome shotgun (WGS) entry which is preliminary data.</text>
</comment>
<dbReference type="EMBL" id="BGPR01000035">
    <property type="protein sequence ID" value="GBL83957.1"/>
    <property type="molecule type" value="Genomic_DNA"/>
</dbReference>
<evidence type="ECO:0000256" key="1">
    <source>
        <dbReference type="SAM" id="MobiDB-lite"/>
    </source>
</evidence>
<proteinExistence type="predicted"/>
<evidence type="ECO:0000313" key="2">
    <source>
        <dbReference type="EMBL" id="GBL83957.1"/>
    </source>
</evidence>
<name>A0A4Y2AWP6_ARAVE</name>